<accession>A0ABT4W6I4</accession>
<keyword evidence="4" id="KW-1185">Reference proteome</keyword>
<proteinExistence type="predicted"/>
<dbReference type="RefSeq" id="WP_271334069.1">
    <property type="nucleotide sequence ID" value="NZ_JAMZNK010000001.1"/>
</dbReference>
<gene>
    <name evidence="3" type="ORF">NJT12_01050</name>
</gene>
<evidence type="ECO:0000313" key="3">
    <source>
        <dbReference type="EMBL" id="MDA6068193.1"/>
    </source>
</evidence>
<feature type="compositionally biased region" description="Polar residues" evidence="1">
    <location>
        <begin position="55"/>
        <end position="75"/>
    </location>
</feature>
<comment type="caution">
    <text evidence="3">The sequence shown here is derived from an EMBL/GenBank/DDBJ whole genome shotgun (WGS) entry which is preliminary data.</text>
</comment>
<protein>
    <submittedName>
        <fullName evidence="3">Uncharacterized protein</fullName>
    </submittedName>
</protein>
<evidence type="ECO:0000313" key="4">
    <source>
        <dbReference type="Proteomes" id="UP001212170"/>
    </source>
</evidence>
<feature type="chain" id="PRO_5045171399" evidence="2">
    <location>
        <begin position="22"/>
        <end position="81"/>
    </location>
</feature>
<evidence type="ECO:0000256" key="2">
    <source>
        <dbReference type="SAM" id="SignalP"/>
    </source>
</evidence>
<feature type="signal peptide" evidence="2">
    <location>
        <begin position="1"/>
        <end position="21"/>
    </location>
</feature>
<dbReference type="EMBL" id="JAMZNK010000001">
    <property type="protein sequence ID" value="MDA6068193.1"/>
    <property type="molecule type" value="Genomic_DNA"/>
</dbReference>
<feature type="region of interest" description="Disordered" evidence="1">
    <location>
        <begin position="37"/>
        <end position="81"/>
    </location>
</feature>
<organism evidence="3 4">
    <name type="scientific">Flavobacterium azizsancarii</name>
    <dbReference type="NCBI Taxonomy" id="2961580"/>
    <lineage>
        <taxon>Bacteria</taxon>
        <taxon>Pseudomonadati</taxon>
        <taxon>Bacteroidota</taxon>
        <taxon>Flavobacteriia</taxon>
        <taxon>Flavobacteriales</taxon>
        <taxon>Flavobacteriaceae</taxon>
        <taxon>Flavobacterium</taxon>
    </lineage>
</organism>
<reference evidence="3 4" key="1">
    <citation type="journal article" date="2023" name="Chemosphere">
        <title>Whole genome analysis of Flavobacterium aziz-sancarii sp. nov., isolated from Ardley Island (Antarctica), revealed a rich resistome and bioremediation potential.</title>
        <authorList>
            <person name="Otur C."/>
            <person name="Okay S."/>
            <person name="Kurt-Kizildogan A."/>
        </authorList>
    </citation>
    <scope>NUCLEOTIDE SEQUENCE [LARGE SCALE GENOMIC DNA]</scope>
    <source>
        <strain evidence="3 4">AC</strain>
    </source>
</reference>
<evidence type="ECO:0000256" key="1">
    <source>
        <dbReference type="SAM" id="MobiDB-lite"/>
    </source>
</evidence>
<dbReference type="Proteomes" id="UP001212170">
    <property type="component" value="Unassembled WGS sequence"/>
</dbReference>
<sequence>MKKAALTFGLFSLVMVATSFATPQINDVYKGDINTTLETDGTGATGGPTKKVDSNRITFDTSNDSSLGTINQSVGGNKKLD</sequence>
<keyword evidence="2" id="KW-0732">Signal</keyword>
<name>A0ABT4W6I4_9FLAO</name>